<dbReference type="AlphaFoldDB" id="A0A0R1MIL1"/>
<dbReference type="RefSeq" id="WP_057868889.1">
    <property type="nucleotide sequence ID" value="NZ_AZDX01000004.1"/>
</dbReference>
<dbReference type="EMBL" id="AZDX01000004">
    <property type="protein sequence ID" value="KRL07804.1"/>
    <property type="molecule type" value="Genomic_DNA"/>
</dbReference>
<sequence>MGNKLDILHDYQETVDKIAELDEVCTRIGSSKRGRHLLNAYDEKKRNVEEEREQLEIILEAMNAAED</sequence>
<dbReference type="OrthoDB" id="2302022at2"/>
<accession>A0A0R1MIL1</accession>
<evidence type="ECO:0000313" key="2">
    <source>
        <dbReference type="EMBL" id="KRL07804.1"/>
    </source>
</evidence>
<dbReference type="STRING" id="1423759.FC92_GL001375"/>
<organism evidence="2 3">
    <name type="scientific">Liquorilactobacillus hordei DSM 19519</name>
    <dbReference type="NCBI Taxonomy" id="1423759"/>
    <lineage>
        <taxon>Bacteria</taxon>
        <taxon>Bacillati</taxon>
        <taxon>Bacillota</taxon>
        <taxon>Bacilli</taxon>
        <taxon>Lactobacillales</taxon>
        <taxon>Lactobacillaceae</taxon>
        <taxon>Liquorilactobacillus</taxon>
    </lineage>
</organism>
<keyword evidence="3" id="KW-1185">Reference proteome</keyword>
<gene>
    <name evidence="2" type="ORF">FC92_GL001375</name>
</gene>
<name>A0A0R1MIL1_9LACO</name>
<protein>
    <submittedName>
        <fullName evidence="2">Uncharacterized protein</fullName>
    </submittedName>
</protein>
<feature type="coiled-coil region" evidence="1">
    <location>
        <begin position="38"/>
        <end position="65"/>
    </location>
</feature>
<evidence type="ECO:0000256" key="1">
    <source>
        <dbReference type="SAM" id="Coils"/>
    </source>
</evidence>
<proteinExistence type="predicted"/>
<reference evidence="2 3" key="1">
    <citation type="journal article" date="2015" name="Genome Announc.">
        <title>Expanding the biotechnology potential of lactobacilli through comparative genomics of 213 strains and associated genera.</title>
        <authorList>
            <person name="Sun Z."/>
            <person name="Harris H.M."/>
            <person name="McCann A."/>
            <person name="Guo C."/>
            <person name="Argimon S."/>
            <person name="Zhang W."/>
            <person name="Yang X."/>
            <person name="Jeffery I.B."/>
            <person name="Cooney J.C."/>
            <person name="Kagawa T.F."/>
            <person name="Liu W."/>
            <person name="Song Y."/>
            <person name="Salvetti E."/>
            <person name="Wrobel A."/>
            <person name="Rasinkangas P."/>
            <person name="Parkhill J."/>
            <person name="Rea M.C."/>
            <person name="O'Sullivan O."/>
            <person name="Ritari J."/>
            <person name="Douillard F.P."/>
            <person name="Paul Ross R."/>
            <person name="Yang R."/>
            <person name="Briner A.E."/>
            <person name="Felis G.E."/>
            <person name="de Vos W.M."/>
            <person name="Barrangou R."/>
            <person name="Klaenhammer T.R."/>
            <person name="Caufield P.W."/>
            <person name="Cui Y."/>
            <person name="Zhang H."/>
            <person name="O'Toole P.W."/>
        </authorList>
    </citation>
    <scope>NUCLEOTIDE SEQUENCE [LARGE SCALE GENOMIC DNA]</scope>
    <source>
        <strain evidence="2 3">DSM 19519</strain>
    </source>
</reference>
<keyword evidence="1" id="KW-0175">Coiled coil</keyword>
<evidence type="ECO:0000313" key="3">
    <source>
        <dbReference type="Proteomes" id="UP000051448"/>
    </source>
</evidence>
<dbReference type="PATRIC" id="fig|1423759.3.peg.1443"/>
<dbReference type="Proteomes" id="UP000051448">
    <property type="component" value="Unassembled WGS sequence"/>
</dbReference>
<comment type="caution">
    <text evidence="2">The sequence shown here is derived from an EMBL/GenBank/DDBJ whole genome shotgun (WGS) entry which is preliminary data.</text>
</comment>
<dbReference type="GeneID" id="98310664"/>